<gene>
    <name evidence="2" type="ORF">DLD82_08155</name>
</gene>
<name>A0A2V2N863_9EURY</name>
<reference evidence="2 3" key="1">
    <citation type="submission" date="2018-05" db="EMBL/GenBank/DDBJ databases">
        <title>Draft genome of Methanospirillum stamsii Pt1.</title>
        <authorList>
            <person name="Dueholm M.S."/>
            <person name="Nielsen P.H."/>
            <person name="Bakmann L.F."/>
            <person name="Otzen D.E."/>
        </authorList>
    </citation>
    <scope>NUCLEOTIDE SEQUENCE [LARGE SCALE GENOMIC DNA]</scope>
    <source>
        <strain evidence="2 3">Pt1</strain>
    </source>
</reference>
<dbReference type="Pfam" id="PF12849">
    <property type="entry name" value="PBP_like_2"/>
    <property type="match status" value="1"/>
</dbReference>
<dbReference type="InterPro" id="IPR024370">
    <property type="entry name" value="PBP_domain"/>
</dbReference>
<organism evidence="2 3">
    <name type="scientific">Methanospirillum stamsii</name>
    <dbReference type="NCBI Taxonomy" id="1277351"/>
    <lineage>
        <taxon>Archaea</taxon>
        <taxon>Methanobacteriati</taxon>
        <taxon>Methanobacteriota</taxon>
        <taxon>Stenosarchaea group</taxon>
        <taxon>Methanomicrobia</taxon>
        <taxon>Methanomicrobiales</taxon>
        <taxon>Methanospirillaceae</taxon>
        <taxon>Methanospirillum</taxon>
    </lineage>
</organism>
<dbReference type="InterPro" id="IPR052738">
    <property type="entry name" value="ABC-Tungstate_binding"/>
</dbReference>
<evidence type="ECO:0000259" key="1">
    <source>
        <dbReference type="Pfam" id="PF12849"/>
    </source>
</evidence>
<dbReference type="EMBL" id="QGMZ01000015">
    <property type="protein sequence ID" value="PWR74860.1"/>
    <property type="molecule type" value="Genomic_DNA"/>
</dbReference>
<dbReference type="OrthoDB" id="14917at2157"/>
<dbReference type="Gene3D" id="3.40.190.10">
    <property type="entry name" value="Periplasmic binding protein-like II"/>
    <property type="match status" value="2"/>
</dbReference>
<keyword evidence="3" id="KW-1185">Reference proteome</keyword>
<dbReference type="GeneID" id="97610525"/>
<sequence length="307" mass="33319">MIGRLSIGVIALVLGAILLCGVVSAEKVDTLGEHSADRLLIATTTSLDATGLLDLLEEKFKEDTGVTAEHVAKGTGISLQIARDCNADIVMVHDRVAEDAFIDEGFGADRRVFGYNYFLLVGPENDPAKVTGLNGTAAFMAIEKATAEDPSVVFVSRGDNSGTHSREKLLWKWGGYDYADINSSEWYREAGLGMGETLTMTEELQGYTLSDSASWGTYESNLSLVPLVENDEKFLNVYAVMRVSDEKCPDVNTDAAKKWINFMISDEVQDILSTYGVEKNGVPYFSPGRGSAEVMGVTDEETKDPVV</sequence>
<dbReference type="PANTHER" id="PTHR37945:SF1">
    <property type="entry name" value="EXTRACELLULAR TUNGSTATE BINDING PROTEIN"/>
    <property type="match status" value="1"/>
</dbReference>
<dbReference type="Proteomes" id="UP000245934">
    <property type="component" value="Unassembled WGS sequence"/>
</dbReference>
<proteinExistence type="predicted"/>
<evidence type="ECO:0000313" key="3">
    <source>
        <dbReference type="Proteomes" id="UP000245934"/>
    </source>
</evidence>
<evidence type="ECO:0000313" key="2">
    <source>
        <dbReference type="EMBL" id="PWR74860.1"/>
    </source>
</evidence>
<protein>
    <submittedName>
        <fullName evidence="2">Tungsten ABC transporter substrate-binding protein</fullName>
    </submittedName>
</protein>
<dbReference type="SUPFAM" id="SSF53850">
    <property type="entry name" value="Periplasmic binding protein-like II"/>
    <property type="match status" value="1"/>
</dbReference>
<dbReference type="RefSeq" id="WP_109940624.1">
    <property type="nucleotide sequence ID" value="NZ_CP176366.1"/>
</dbReference>
<comment type="caution">
    <text evidence="2">The sequence shown here is derived from an EMBL/GenBank/DDBJ whole genome shotgun (WGS) entry which is preliminary data.</text>
</comment>
<dbReference type="PANTHER" id="PTHR37945">
    <property type="entry name" value="EXTRACELLULAR TUNGSTATE BINDING PROTEIN"/>
    <property type="match status" value="1"/>
</dbReference>
<dbReference type="AlphaFoldDB" id="A0A2V2N863"/>
<accession>A0A2V2N863</accession>
<feature type="domain" description="PBP" evidence="1">
    <location>
        <begin position="34"/>
        <end position="267"/>
    </location>
</feature>